<keyword evidence="2" id="KW-1185">Reference proteome</keyword>
<comment type="caution">
    <text evidence="1">The sequence shown here is derived from an EMBL/GenBank/DDBJ whole genome shotgun (WGS) entry which is preliminary data.</text>
</comment>
<protein>
    <submittedName>
        <fullName evidence="1">Uncharacterized protein</fullName>
    </submittedName>
</protein>
<accession>A0ACB7ZZ92</accession>
<proteinExistence type="predicted"/>
<reference evidence="1" key="1">
    <citation type="journal article" date="2021" name="New Phytol.">
        <title>Evolutionary innovations through gain and loss of genes in the ectomycorrhizal Boletales.</title>
        <authorList>
            <person name="Wu G."/>
            <person name="Miyauchi S."/>
            <person name="Morin E."/>
            <person name="Kuo A."/>
            <person name="Drula E."/>
            <person name="Varga T."/>
            <person name="Kohler A."/>
            <person name="Feng B."/>
            <person name="Cao Y."/>
            <person name="Lipzen A."/>
            <person name="Daum C."/>
            <person name="Hundley H."/>
            <person name="Pangilinan J."/>
            <person name="Johnson J."/>
            <person name="Barry K."/>
            <person name="LaButti K."/>
            <person name="Ng V."/>
            <person name="Ahrendt S."/>
            <person name="Min B."/>
            <person name="Choi I.G."/>
            <person name="Park H."/>
            <person name="Plett J.M."/>
            <person name="Magnuson J."/>
            <person name="Spatafora J.W."/>
            <person name="Nagy L.G."/>
            <person name="Henrissat B."/>
            <person name="Grigoriev I.V."/>
            <person name="Yang Z.L."/>
            <person name="Xu J."/>
            <person name="Martin F.M."/>
        </authorList>
    </citation>
    <scope>NUCLEOTIDE SEQUENCE</scope>
    <source>
        <strain evidence="1">ATCC 28755</strain>
    </source>
</reference>
<organism evidence="1 2">
    <name type="scientific">Hygrophoropsis aurantiaca</name>
    <dbReference type="NCBI Taxonomy" id="72124"/>
    <lineage>
        <taxon>Eukaryota</taxon>
        <taxon>Fungi</taxon>
        <taxon>Dikarya</taxon>
        <taxon>Basidiomycota</taxon>
        <taxon>Agaricomycotina</taxon>
        <taxon>Agaricomycetes</taxon>
        <taxon>Agaricomycetidae</taxon>
        <taxon>Boletales</taxon>
        <taxon>Coniophorineae</taxon>
        <taxon>Hygrophoropsidaceae</taxon>
        <taxon>Hygrophoropsis</taxon>
    </lineage>
</organism>
<name>A0ACB7ZZ92_9AGAM</name>
<dbReference type="Proteomes" id="UP000790377">
    <property type="component" value="Unassembled WGS sequence"/>
</dbReference>
<evidence type="ECO:0000313" key="2">
    <source>
        <dbReference type="Proteomes" id="UP000790377"/>
    </source>
</evidence>
<dbReference type="EMBL" id="MU268070">
    <property type="protein sequence ID" value="KAH7906098.1"/>
    <property type="molecule type" value="Genomic_DNA"/>
</dbReference>
<evidence type="ECO:0000313" key="1">
    <source>
        <dbReference type="EMBL" id="KAH7906098.1"/>
    </source>
</evidence>
<sequence length="112" mass="12793">MGPNKMHQPANLKKCGWSSVFQHPTTHQFRNGRPYRVRPRFLSIDGEEDGYEENSNTRVREPVTTAVGNATTLTVTVYVHIHSFDIRVPHWSSGIDIGLLEFIFSNDVRVQV</sequence>
<gene>
    <name evidence="1" type="ORF">BJ138DRAFT_1105439</name>
</gene>